<dbReference type="Gene3D" id="3.40.50.150">
    <property type="entry name" value="Vaccinia Virus protein VP39"/>
    <property type="match status" value="1"/>
</dbReference>
<evidence type="ECO:0000256" key="2">
    <source>
        <dbReference type="ARBA" id="ARBA00004496"/>
    </source>
</evidence>
<dbReference type="InterPro" id="IPR008854">
    <property type="entry name" value="TPMT"/>
</dbReference>
<accession>A0A0C6P6D0</accession>
<evidence type="ECO:0000256" key="5">
    <source>
        <dbReference type="ARBA" id="ARBA00022490"/>
    </source>
</evidence>
<sequence length="219" mass="24658">MDADFWLDRWREGRTHFHQTRVTPLLQKYWPALDVPAGGQVLVPLAGKSLDMVWLAGQGLRVLGVELSQLAVEQFFDENGLRPEIHQSAQGRHYVAGNLELICGDVFALEDATLAACAGVYDRAALVALPEPMRKRYAREVYGRLGRGCRGILITLDYPQDQMEGPPFSVDDAEVQALYAGHTEARLIDRRDILDKEPKFNQRGVARLDTLVYRLERLG</sequence>
<dbReference type="OrthoDB" id="9778208at2"/>
<dbReference type="KEGG" id="bbh:BN112_1899"/>
<evidence type="ECO:0000256" key="7">
    <source>
        <dbReference type="ARBA" id="ARBA00022679"/>
    </source>
</evidence>
<dbReference type="Proteomes" id="UP000007564">
    <property type="component" value="Chromosome"/>
</dbReference>
<dbReference type="FunFam" id="3.40.50.150:FF:000101">
    <property type="entry name" value="Thiopurine S-methyltransferase"/>
    <property type="match status" value="1"/>
</dbReference>
<dbReference type="InterPro" id="IPR029063">
    <property type="entry name" value="SAM-dependent_MTases_sf"/>
</dbReference>
<name>A0A0C6P6D0_BORBO</name>
<feature type="binding site" evidence="9">
    <location>
        <position position="66"/>
    </location>
    <ligand>
        <name>S-adenosyl-L-methionine</name>
        <dbReference type="ChEBI" id="CHEBI:59789"/>
    </ligand>
</feature>
<dbReference type="NCBIfam" id="NF009732">
    <property type="entry name" value="PRK13255.1"/>
    <property type="match status" value="1"/>
</dbReference>
<dbReference type="Pfam" id="PF05724">
    <property type="entry name" value="TPMT"/>
    <property type="match status" value="1"/>
</dbReference>
<dbReference type="EC" id="2.1.1.67" evidence="4 9"/>
<comment type="subcellular location">
    <subcellularLocation>
        <location evidence="2 9">Cytoplasm</location>
    </subcellularLocation>
</comment>
<evidence type="ECO:0000313" key="11">
    <source>
        <dbReference type="Proteomes" id="UP000007564"/>
    </source>
</evidence>
<dbReference type="HAMAP" id="MF_00812">
    <property type="entry name" value="Thiopur_methtran"/>
    <property type="match status" value="1"/>
</dbReference>
<evidence type="ECO:0000256" key="8">
    <source>
        <dbReference type="ARBA" id="ARBA00022691"/>
    </source>
</evidence>
<evidence type="ECO:0000256" key="1">
    <source>
        <dbReference type="ARBA" id="ARBA00000903"/>
    </source>
</evidence>
<proteinExistence type="inferred from homology"/>
<keyword evidence="5 9" id="KW-0963">Cytoplasm</keyword>
<evidence type="ECO:0000256" key="9">
    <source>
        <dbReference type="HAMAP-Rule" id="MF_00812"/>
    </source>
</evidence>
<comment type="catalytic activity">
    <reaction evidence="1 9">
        <text>S-adenosyl-L-methionine + a thiopurine = S-adenosyl-L-homocysteine + a thiopurine S-methylether.</text>
        <dbReference type="EC" id="2.1.1.67"/>
    </reaction>
</comment>
<dbReference type="NCBIfam" id="TIGR03840">
    <property type="entry name" value="TMPT_Se_Te"/>
    <property type="match status" value="1"/>
</dbReference>
<dbReference type="EMBL" id="HE965806">
    <property type="protein sequence ID" value="CCJ53816.1"/>
    <property type="molecule type" value="Genomic_DNA"/>
</dbReference>
<dbReference type="GO" id="GO:0032259">
    <property type="term" value="P:methylation"/>
    <property type="evidence" value="ECO:0007669"/>
    <property type="project" value="UniProtKB-KW"/>
</dbReference>
<dbReference type="GO" id="GO:0008119">
    <property type="term" value="F:thiopurine S-methyltransferase activity"/>
    <property type="evidence" value="ECO:0007669"/>
    <property type="project" value="UniProtKB-UniRule"/>
</dbReference>
<dbReference type="SMR" id="A0A0C6P6D0"/>
<feature type="binding site" evidence="9">
    <location>
        <position position="10"/>
    </location>
    <ligand>
        <name>S-adenosyl-L-methionine</name>
        <dbReference type="ChEBI" id="CHEBI:59789"/>
    </ligand>
</feature>
<dbReference type="GO" id="GO:0010038">
    <property type="term" value="P:response to metal ion"/>
    <property type="evidence" value="ECO:0007669"/>
    <property type="project" value="InterPro"/>
</dbReference>
<dbReference type="GeneID" id="93203934"/>
<gene>
    <name evidence="9 10" type="primary">tpm</name>
    <name evidence="10" type="ORF">BN112_1899</name>
</gene>
<protein>
    <recommendedName>
        <fullName evidence="4 9">Thiopurine S-methyltransferase</fullName>
        <ecNumber evidence="4 9">2.1.1.67</ecNumber>
    </recommendedName>
    <alternativeName>
        <fullName evidence="9">Thiopurine methyltransferase</fullName>
    </alternativeName>
</protein>
<feature type="binding site" evidence="9">
    <location>
        <position position="45"/>
    </location>
    <ligand>
        <name>S-adenosyl-L-methionine</name>
        <dbReference type="ChEBI" id="CHEBI:59789"/>
    </ligand>
</feature>
<feature type="binding site" evidence="9">
    <location>
        <position position="123"/>
    </location>
    <ligand>
        <name>S-adenosyl-L-methionine</name>
        <dbReference type="ChEBI" id="CHEBI:59789"/>
    </ligand>
</feature>
<dbReference type="AlphaFoldDB" id="A0A0C6P6D0"/>
<evidence type="ECO:0000313" key="10">
    <source>
        <dbReference type="EMBL" id="CCJ53816.1"/>
    </source>
</evidence>
<evidence type="ECO:0000256" key="6">
    <source>
        <dbReference type="ARBA" id="ARBA00022603"/>
    </source>
</evidence>
<dbReference type="InterPro" id="IPR025835">
    <property type="entry name" value="Thiopurine_S-MeTrfase"/>
</dbReference>
<dbReference type="PANTHER" id="PTHR10259:SF11">
    <property type="entry name" value="THIOPURINE S-METHYLTRANSFERASE"/>
    <property type="match status" value="1"/>
</dbReference>
<dbReference type="RefSeq" id="WP_003809767.1">
    <property type="nucleotide sequence ID" value="NC_019382.1"/>
</dbReference>
<dbReference type="InterPro" id="IPR022474">
    <property type="entry name" value="Thiopur_S-MeTfrase_Se/Te_detox"/>
</dbReference>
<evidence type="ECO:0000256" key="4">
    <source>
        <dbReference type="ARBA" id="ARBA00011905"/>
    </source>
</evidence>
<comment type="similarity">
    <text evidence="3 9">Belongs to the class I-like SAM-binding methyltransferase superfamily. TPMT family.</text>
</comment>
<keyword evidence="8 9" id="KW-0949">S-adenosyl-L-methionine</keyword>
<dbReference type="PROSITE" id="PS51585">
    <property type="entry name" value="SAM_MT_TPMT"/>
    <property type="match status" value="1"/>
</dbReference>
<reference evidence="10 11" key="1">
    <citation type="journal article" date="2012" name="BMC Genomics">
        <title>Comparative genomics of the classical Bordetella subspecies: the evolution and exchange of virulence-associated diversity amongst closely related pathogens.</title>
        <authorList>
            <person name="Park J."/>
            <person name="Zhang Y."/>
            <person name="Buboltz A.M."/>
            <person name="Zhang X."/>
            <person name="Schuster S.C."/>
            <person name="Ahuja U."/>
            <person name="Liu M."/>
            <person name="Miller J.F."/>
            <person name="Sebaihia M."/>
            <person name="Bentley S.D."/>
            <person name="Parkhill J."/>
            <person name="Harvill E.T."/>
        </authorList>
    </citation>
    <scope>NUCLEOTIDE SEQUENCE [LARGE SCALE GENOMIC DNA]</scope>
    <source>
        <strain evidence="10 11">253</strain>
    </source>
</reference>
<keyword evidence="6 9" id="KW-0489">Methyltransferase</keyword>
<dbReference type="PANTHER" id="PTHR10259">
    <property type="entry name" value="THIOPURINE S-METHYLTRANSFERASE"/>
    <property type="match status" value="1"/>
</dbReference>
<dbReference type="GO" id="GO:0005737">
    <property type="term" value="C:cytoplasm"/>
    <property type="evidence" value="ECO:0007669"/>
    <property type="project" value="UniProtKB-SubCell"/>
</dbReference>
<dbReference type="SUPFAM" id="SSF53335">
    <property type="entry name" value="S-adenosyl-L-methionine-dependent methyltransferases"/>
    <property type="match status" value="1"/>
</dbReference>
<dbReference type="HOGENOM" id="CLU_085515_1_0_4"/>
<organism evidence="10 11">
    <name type="scientific">Bordetella bronchiseptica 253</name>
    <dbReference type="NCBI Taxonomy" id="568707"/>
    <lineage>
        <taxon>Bacteria</taxon>
        <taxon>Pseudomonadati</taxon>
        <taxon>Pseudomonadota</taxon>
        <taxon>Betaproteobacteria</taxon>
        <taxon>Burkholderiales</taxon>
        <taxon>Alcaligenaceae</taxon>
        <taxon>Bordetella</taxon>
    </lineage>
</organism>
<dbReference type="PIRSF" id="PIRSF023956">
    <property type="entry name" value="Thiopurine_S-methyltransferase"/>
    <property type="match status" value="1"/>
</dbReference>
<keyword evidence="7 9" id="KW-0808">Transferase</keyword>
<evidence type="ECO:0000256" key="3">
    <source>
        <dbReference type="ARBA" id="ARBA00008145"/>
    </source>
</evidence>